<evidence type="ECO:0000259" key="1">
    <source>
        <dbReference type="Pfam" id="PF02517"/>
    </source>
</evidence>
<name>A0ABU1YMR8_ROSSA</name>
<dbReference type="Pfam" id="PF02517">
    <property type="entry name" value="Rce1-like"/>
    <property type="match status" value="1"/>
</dbReference>
<reference evidence="2 3" key="1">
    <citation type="submission" date="2023-07" db="EMBL/GenBank/DDBJ databases">
        <title>Sorghum-associated microbial communities from plants grown in Nebraska, USA.</title>
        <authorList>
            <person name="Schachtman D."/>
        </authorList>
    </citation>
    <scope>NUCLEOTIDE SEQUENCE [LARGE SCALE GENOMIC DNA]</scope>
    <source>
        <strain evidence="2 3">BE314</strain>
    </source>
</reference>
<evidence type="ECO:0000313" key="2">
    <source>
        <dbReference type="EMBL" id="MDR7270158.1"/>
    </source>
</evidence>
<protein>
    <recommendedName>
        <fullName evidence="1">CAAX prenyl protease 2/Lysostaphin resistance protein A-like domain-containing protein</fullName>
    </recommendedName>
</protein>
<accession>A0ABU1YMR8</accession>
<dbReference type="RefSeq" id="WP_310265766.1">
    <property type="nucleotide sequence ID" value="NZ_JAVDXU010000002.1"/>
</dbReference>
<dbReference type="InterPro" id="IPR003675">
    <property type="entry name" value="Rce1/LyrA-like_dom"/>
</dbReference>
<comment type="caution">
    <text evidence="2">The sequence shown here is derived from an EMBL/GenBank/DDBJ whole genome shotgun (WGS) entry which is preliminary data.</text>
</comment>
<dbReference type="EMBL" id="JAVDXU010000002">
    <property type="protein sequence ID" value="MDR7270158.1"/>
    <property type="molecule type" value="Genomic_DNA"/>
</dbReference>
<evidence type="ECO:0000313" key="3">
    <source>
        <dbReference type="Proteomes" id="UP001180453"/>
    </source>
</evidence>
<sequence>MLSMPASFGMASLAAVLLPEGWFGESAAKSIGEQGPWRFLVFGVLFGPAWETLIGQCAPVELLRRLRAPPLACVITSAGVFGAAHWMGGGLGHGLSTLVSGSVFALAYWLCRPAGFWCASTAAYVAHAAHNCLTWFVLGPLLGA</sequence>
<dbReference type="Proteomes" id="UP001180453">
    <property type="component" value="Unassembled WGS sequence"/>
</dbReference>
<gene>
    <name evidence="2" type="ORF">J2X20_002816</name>
</gene>
<feature type="domain" description="CAAX prenyl protease 2/Lysostaphin resistance protein A-like" evidence="1">
    <location>
        <begin position="35"/>
        <end position="132"/>
    </location>
</feature>
<organism evidence="2 3">
    <name type="scientific">Roseateles saccharophilus</name>
    <name type="common">Pseudomonas saccharophila</name>
    <dbReference type="NCBI Taxonomy" id="304"/>
    <lineage>
        <taxon>Bacteria</taxon>
        <taxon>Pseudomonadati</taxon>
        <taxon>Pseudomonadota</taxon>
        <taxon>Betaproteobacteria</taxon>
        <taxon>Burkholderiales</taxon>
        <taxon>Sphaerotilaceae</taxon>
        <taxon>Roseateles</taxon>
    </lineage>
</organism>
<proteinExistence type="predicted"/>
<keyword evidence="3" id="KW-1185">Reference proteome</keyword>